<proteinExistence type="predicted"/>
<keyword evidence="1" id="KW-0472">Membrane</keyword>
<keyword evidence="1" id="KW-1133">Transmembrane helix</keyword>
<protein>
    <submittedName>
        <fullName evidence="2">Uncharacterized protein</fullName>
    </submittedName>
</protein>
<sequence length="234" mass="26978">MDRKTTRRVVLALIVLSAAIYLLQVLIFHDERTTVFYLLQDLAFMPVTIAIATLVVGELVDEREKKERLEKTKMLTSSFFTGIGAFLIREILRRTDADDFVHEVVKNGAEQSGTVRAIQRQLENVKLNVHIDAAGYTKIQQIIRSNQTNILVIASNPLIIEHECFSEMLWGVFHLMDEFRLRGSWDDLSEQDIGHFNQDFEKVLRLLLMNWVGNVRYLKETYPAFYAAASTKIE</sequence>
<evidence type="ECO:0000313" key="3">
    <source>
        <dbReference type="Proteomes" id="UP000481852"/>
    </source>
</evidence>
<feature type="transmembrane region" description="Helical" evidence="1">
    <location>
        <begin position="9"/>
        <end position="29"/>
    </location>
</feature>
<dbReference type="Proteomes" id="UP000481852">
    <property type="component" value="Unassembled WGS sequence"/>
</dbReference>
<dbReference type="RefSeq" id="WP_154523083.1">
    <property type="nucleotide sequence ID" value="NZ_JAQYJL010000017.1"/>
</dbReference>
<evidence type="ECO:0000256" key="1">
    <source>
        <dbReference type="SAM" id="Phobius"/>
    </source>
</evidence>
<name>A0A6L5X5C2_9FIRM</name>
<gene>
    <name evidence="2" type="ORF">FYJ35_03245</name>
</gene>
<dbReference type="EMBL" id="VULZ01000002">
    <property type="protein sequence ID" value="MSS14064.1"/>
    <property type="molecule type" value="Genomic_DNA"/>
</dbReference>
<keyword evidence="1" id="KW-0812">Transmembrane</keyword>
<evidence type="ECO:0000313" key="2">
    <source>
        <dbReference type="EMBL" id="MSS14064.1"/>
    </source>
</evidence>
<organism evidence="2 3">
    <name type="scientific">Porcincola intestinalis</name>
    <dbReference type="NCBI Taxonomy" id="2606632"/>
    <lineage>
        <taxon>Bacteria</taxon>
        <taxon>Bacillati</taxon>
        <taxon>Bacillota</taxon>
        <taxon>Clostridia</taxon>
        <taxon>Lachnospirales</taxon>
        <taxon>Lachnospiraceae</taxon>
        <taxon>Porcincola</taxon>
    </lineage>
</organism>
<keyword evidence="3" id="KW-1185">Reference proteome</keyword>
<comment type="caution">
    <text evidence="2">The sequence shown here is derived from an EMBL/GenBank/DDBJ whole genome shotgun (WGS) entry which is preliminary data.</text>
</comment>
<accession>A0A6L5X5C2</accession>
<reference evidence="2 3" key="1">
    <citation type="submission" date="2019-08" db="EMBL/GenBank/DDBJ databases">
        <title>In-depth cultivation of the pig gut microbiome towards novel bacterial diversity and tailored functional studies.</title>
        <authorList>
            <person name="Wylensek D."/>
            <person name="Hitch T.C.A."/>
            <person name="Clavel T."/>
        </authorList>
    </citation>
    <scope>NUCLEOTIDE SEQUENCE [LARGE SCALE GENOMIC DNA]</scope>
    <source>
        <strain evidence="2 3">Oil+RF-744-WCA-WT-11</strain>
    </source>
</reference>
<feature type="transmembrane region" description="Helical" evidence="1">
    <location>
        <begin position="35"/>
        <end position="60"/>
    </location>
</feature>
<dbReference type="AlphaFoldDB" id="A0A6L5X5C2"/>